<organism evidence="4 5">
    <name type="scientific">Aurantiacibacter marinus</name>
    <dbReference type="NCBI Taxonomy" id="874156"/>
    <lineage>
        <taxon>Bacteria</taxon>
        <taxon>Pseudomonadati</taxon>
        <taxon>Pseudomonadota</taxon>
        <taxon>Alphaproteobacteria</taxon>
        <taxon>Sphingomonadales</taxon>
        <taxon>Erythrobacteraceae</taxon>
        <taxon>Aurantiacibacter</taxon>
    </lineage>
</organism>
<dbReference type="Gene3D" id="1.20.1050.10">
    <property type="match status" value="1"/>
</dbReference>
<feature type="domain" description="GST N-terminal" evidence="2">
    <location>
        <begin position="2"/>
        <end position="84"/>
    </location>
</feature>
<dbReference type="InterPro" id="IPR036282">
    <property type="entry name" value="Glutathione-S-Trfase_C_sf"/>
</dbReference>
<dbReference type="EMBL" id="LBHU01000003">
    <property type="protein sequence ID" value="KLI63267.1"/>
    <property type="molecule type" value="Genomic_DNA"/>
</dbReference>
<dbReference type="CDD" id="cd03046">
    <property type="entry name" value="GST_N_GTT1_like"/>
    <property type="match status" value="1"/>
</dbReference>
<evidence type="ECO:0000256" key="1">
    <source>
        <dbReference type="RuleBase" id="RU003494"/>
    </source>
</evidence>
<dbReference type="PROSITE" id="PS50405">
    <property type="entry name" value="GST_CTER"/>
    <property type="match status" value="1"/>
</dbReference>
<dbReference type="InterPro" id="IPR004046">
    <property type="entry name" value="GST_C"/>
</dbReference>
<dbReference type="CDD" id="cd03207">
    <property type="entry name" value="GST_C_8"/>
    <property type="match status" value="1"/>
</dbReference>
<dbReference type="Proteomes" id="UP000053455">
    <property type="component" value="Unassembled WGS sequence"/>
</dbReference>
<feature type="domain" description="GST C-terminal" evidence="3">
    <location>
        <begin position="87"/>
        <end position="202"/>
    </location>
</feature>
<evidence type="ECO:0000313" key="5">
    <source>
        <dbReference type="Proteomes" id="UP000053455"/>
    </source>
</evidence>
<comment type="caution">
    <text evidence="4">The sequence shown here is derived from an EMBL/GenBank/DDBJ whole genome shotgun (WGS) entry which is preliminary data.</text>
</comment>
<dbReference type="SUPFAM" id="SSF47616">
    <property type="entry name" value="GST C-terminal domain-like"/>
    <property type="match status" value="1"/>
</dbReference>
<evidence type="ECO:0000313" key="4">
    <source>
        <dbReference type="EMBL" id="KLI63267.1"/>
    </source>
</evidence>
<keyword evidence="4" id="KW-0808">Transferase</keyword>
<dbReference type="SFLD" id="SFLDS00019">
    <property type="entry name" value="Glutathione_Transferase_(cytos"/>
    <property type="match status" value="1"/>
</dbReference>
<dbReference type="InterPro" id="IPR040079">
    <property type="entry name" value="Glutathione_S-Trfase"/>
</dbReference>
<keyword evidence="5" id="KW-1185">Reference proteome</keyword>
<dbReference type="Gene3D" id="3.40.30.10">
    <property type="entry name" value="Glutaredoxin"/>
    <property type="match status" value="1"/>
</dbReference>
<dbReference type="Pfam" id="PF02798">
    <property type="entry name" value="GST_N"/>
    <property type="match status" value="1"/>
</dbReference>
<dbReference type="OrthoDB" id="5740960at2"/>
<protein>
    <submittedName>
        <fullName evidence="4">Glutathione S-transferase</fullName>
    </submittedName>
</protein>
<dbReference type="Pfam" id="PF00043">
    <property type="entry name" value="GST_C"/>
    <property type="match status" value="1"/>
</dbReference>
<name>A0A0H0XMS3_9SPHN</name>
<evidence type="ECO:0000259" key="2">
    <source>
        <dbReference type="PROSITE" id="PS50404"/>
    </source>
</evidence>
<dbReference type="GO" id="GO:0016740">
    <property type="term" value="F:transferase activity"/>
    <property type="evidence" value="ECO:0007669"/>
    <property type="project" value="UniProtKB-KW"/>
</dbReference>
<dbReference type="PANTHER" id="PTHR44051">
    <property type="entry name" value="GLUTATHIONE S-TRANSFERASE-RELATED"/>
    <property type="match status" value="1"/>
</dbReference>
<dbReference type="AlphaFoldDB" id="A0A0H0XMS3"/>
<evidence type="ECO:0000259" key="3">
    <source>
        <dbReference type="PROSITE" id="PS50405"/>
    </source>
</evidence>
<gene>
    <name evidence="4" type="ORF">AAV99_11390</name>
</gene>
<dbReference type="PANTHER" id="PTHR44051:SF21">
    <property type="entry name" value="GLUTATHIONE S-TRANSFERASE FAMILY PROTEIN"/>
    <property type="match status" value="1"/>
</dbReference>
<dbReference type="SUPFAM" id="SSF52833">
    <property type="entry name" value="Thioredoxin-like"/>
    <property type="match status" value="1"/>
</dbReference>
<accession>A0A0H0XMS3</accession>
<dbReference type="InterPro" id="IPR010987">
    <property type="entry name" value="Glutathione-S-Trfase_C-like"/>
</dbReference>
<dbReference type="InterPro" id="IPR004045">
    <property type="entry name" value="Glutathione_S-Trfase_N"/>
</dbReference>
<dbReference type="PATRIC" id="fig|874156.12.peg.2337"/>
<proteinExistence type="inferred from homology"/>
<dbReference type="InterPro" id="IPR036249">
    <property type="entry name" value="Thioredoxin-like_sf"/>
</dbReference>
<sequence length="202" mass="22451">MAGSYTLFFNPMSRALIAKWAFAEVGVEPKLAMVEWDAKPAALLQANPMGKLPTIIHHAKGGDRVVTEAAAICHYLAEMEAPDLLPREDEKADYFRWMFFAAGPAESAIMNKAMGWEPEGVKQEATVGFGSYDRMVDTLDNWFQHHDYVCGKRFTMADVYVGAQVDWGLNFGTLTERDSFKAYQARLQGRDAYKAAMAPPAG</sequence>
<dbReference type="RefSeq" id="WP_047094159.1">
    <property type="nucleotide sequence ID" value="NZ_LBHU01000003.1"/>
</dbReference>
<dbReference type="PROSITE" id="PS50404">
    <property type="entry name" value="GST_NTER"/>
    <property type="match status" value="1"/>
</dbReference>
<dbReference type="STRING" id="874156.GCA_001021555_02156"/>
<dbReference type="SFLD" id="SFLDG00358">
    <property type="entry name" value="Main_(cytGST)"/>
    <property type="match status" value="1"/>
</dbReference>
<comment type="similarity">
    <text evidence="1">Belongs to the GST superfamily.</text>
</comment>
<reference evidence="4 5" key="1">
    <citation type="submission" date="2015-04" db="EMBL/GenBank/DDBJ databases">
        <title>The draft genome sequence of Erythrobacter marinus HWDM-33.</title>
        <authorList>
            <person name="Zhuang L."/>
            <person name="Liu Y."/>
            <person name="Shao Z."/>
        </authorList>
    </citation>
    <scope>NUCLEOTIDE SEQUENCE [LARGE SCALE GENOMIC DNA]</scope>
    <source>
        <strain evidence="4 5">HWDM-33</strain>
    </source>
</reference>